<evidence type="ECO:0000313" key="2">
    <source>
        <dbReference type="Proteomes" id="UP000799438"/>
    </source>
</evidence>
<evidence type="ECO:0008006" key="3">
    <source>
        <dbReference type="Google" id="ProtNLM"/>
    </source>
</evidence>
<keyword evidence="2" id="KW-1185">Reference proteome</keyword>
<evidence type="ECO:0000313" key="1">
    <source>
        <dbReference type="EMBL" id="KAF2137864.1"/>
    </source>
</evidence>
<proteinExistence type="predicted"/>
<accession>A0A6A6B3T0</accession>
<dbReference type="RefSeq" id="XP_033393579.1">
    <property type="nucleotide sequence ID" value="XM_033543498.1"/>
</dbReference>
<dbReference type="Gene3D" id="3.30.40.10">
    <property type="entry name" value="Zinc/RING finger domain, C3HC4 (zinc finger)"/>
    <property type="match status" value="1"/>
</dbReference>
<dbReference type="EMBL" id="ML995499">
    <property type="protein sequence ID" value="KAF2137864.1"/>
    <property type="molecule type" value="Genomic_DNA"/>
</dbReference>
<dbReference type="SUPFAM" id="SSF57850">
    <property type="entry name" value="RING/U-box"/>
    <property type="match status" value="1"/>
</dbReference>
<sequence>MSLVLQNPLVAVQFYDLVYRLIPDEYPTVAALSTAYQDVDVPVVVGRLSAEDIFDSYVVREQMFTDFIEDGSRWIVRTNTTGWEVVMTPEMFIIGFGSVVDKLLETYFVLALRAYIPLIFRDIERRVKPAAIKLLDMLAPVECGQHLRCTPEIAGLLKTVLTQVDFDLFNHILVYMRVAHVMGFTTYPTDADVQKQPYCFCGEEISVHPDGLKSMAEEKNLHANDMALFFPGKIWDRVVRLRCGNLVCFSCIKNWMAETCAQKRLECPYCTQALD</sequence>
<gene>
    <name evidence="1" type="ORF">K452DRAFT_312003</name>
</gene>
<organism evidence="1 2">
    <name type="scientific">Aplosporella prunicola CBS 121167</name>
    <dbReference type="NCBI Taxonomy" id="1176127"/>
    <lineage>
        <taxon>Eukaryota</taxon>
        <taxon>Fungi</taxon>
        <taxon>Dikarya</taxon>
        <taxon>Ascomycota</taxon>
        <taxon>Pezizomycotina</taxon>
        <taxon>Dothideomycetes</taxon>
        <taxon>Dothideomycetes incertae sedis</taxon>
        <taxon>Botryosphaeriales</taxon>
        <taxon>Aplosporellaceae</taxon>
        <taxon>Aplosporella</taxon>
    </lineage>
</organism>
<dbReference type="AlphaFoldDB" id="A0A6A6B3T0"/>
<protein>
    <recommendedName>
        <fullName evidence="3">RING-type domain-containing protein</fullName>
    </recommendedName>
</protein>
<reference evidence="1" key="1">
    <citation type="journal article" date="2020" name="Stud. Mycol.">
        <title>101 Dothideomycetes genomes: a test case for predicting lifestyles and emergence of pathogens.</title>
        <authorList>
            <person name="Haridas S."/>
            <person name="Albert R."/>
            <person name="Binder M."/>
            <person name="Bloem J."/>
            <person name="Labutti K."/>
            <person name="Salamov A."/>
            <person name="Andreopoulos B."/>
            <person name="Baker S."/>
            <person name="Barry K."/>
            <person name="Bills G."/>
            <person name="Bluhm B."/>
            <person name="Cannon C."/>
            <person name="Castanera R."/>
            <person name="Culley D."/>
            <person name="Daum C."/>
            <person name="Ezra D."/>
            <person name="Gonzalez J."/>
            <person name="Henrissat B."/>
            <person name="Kuo A."/>
            <person name="Liang C."/>
            <person name="Lipzen A."/>
            <person name="Lutzoni F."/>
            <person name="Magnuson J."/>
            <person name="Mondo S."/>
            <person name="Nolan M."/>
            <person name="Ohm R."/>
            <person name="Pangilinan J."/>
            <person name="Park H.-J."/>
            <person name="Ramirez L."/>
            <person name="Alfaro M."/>
            <person name="Sun H."/>
            <person name="Tritt A."/>
            <person name="Yoshinaga Y."/>
            <person name="Zwiers L.-H."/>
            <person name="Turgeon B."/>
            <person name="Goodwin S."/>
            <person name="Spatafora J."/>
            <person name="Crous P."/>
            <person name="Grigoriev I."/>
        </authorList>
    </citation>
    <scope>NUCLEOTIDE SEQUENCE</scope>
    <source>
        <strain evidence="1">CBS 121167</strain>
    </source>
</reference>
<dbReference type="GeneID" id="54300995"/>
<dbReference type="Proteomes" id="UP000799438">
    <property type="component" value="Unassembled WGS sequence"/>
</dbReference>
<dbReference type="InterPro" id="IPR013083">
    <property type="entry name" value="Znf_RING/FYVE/PHD"/>
</dbReference>
<name>A0A6A6B3T0_9PEZI</name>